<dbReference type="InterPro" id="IPR021255">
    <property type="entry name" value="DUF2807"/>
</dbReference>
<keyword evidence="1" id="KW-1133">Transmembrane helix</keyword>
<evidence type="ECO:0000259" key="2">
    <source>
        <dbReference type="Pfam" id="PF10988"/>
    </source>
</evidence>
<keyword evidence="1" id="KW-0472">Membrane</keyword>
<reference evidence="3 4" key="1">
    <citation type="journal article" date="2014" name="Genome Biol. Evol.">
        <title>The secreted proteins of Achlya hypogyna and Thraustotheca clavata identify the ancestral oomycete secretome and reveal gene acquisitions by horizontal gene transfer.</title>
        <authorList>
            <person name="Misner I."/>
            <person name="Blouin N."/>
            <person name="Leonard G."/>
            <person name="Richards T.A."/>
            <person name="Lane C.E."/>
        </authorList>
    </citation>
    <scope>NUCLEOTIDE SEQUENCE [LARGE SCALE GENOMIC DNA]</scope>
    <source>
        <strain evidence="3 4">ATCC 34112</strain>
    </source>
</reference>
<keyword evidence="1" id="KW-0812">Transmembrane</keyword>
<feature type="domain" description="Putative auto-transporter adhesin head GIN" evidence="2">
    <location>
        <begin position="169"/>
        <end position="287"/>
    </location>
</feature>
<evidence type="ECO:0000313" key="3">
    <source>
        <dbReference type="EMBL" id="OQR92958.1"/>
    </source>
</evidence>
<organism evidence="3 4">
    <name type="scientific">Thraustotheca clavata</name>
    <dbReference type="NCBI Taxonomy" id="74557"/>
    <lineage>
        <taxon>Eukaryota</taxon>
        <taxon>Sar</taxon>
        <taxon>Stramenopiles</taxon>
        <taxon>Oomycota</taxon>
        <taxon>Saprolegniomycetes</taxon>
        <taxon>Saprolegniales</taxon>
        <taxon>Achlyaceae</taxon>
        <taxon>Thraustotheca</taxon>
    </lineage>
</organism>
<dbReference type="PANTHER" id="PTHR39200">
    <property type="entry name" value="HYPOTHETICAL EXPORTED PROTEIN"/>
    <property type="match status" value="1"/>
</dbReference>
<dbReference type="OrthoDB" id="79257at2759"/>
<accession>A0A1V9Z4M2</accession>
<name>A0A1V9Z4M2_9STRA</name>
<sequence length="413" mass="44677">MDSTSWYQKTYSASTQDISGLILHTQANFIQANAAGSVPTITFRTNSQVFLNAFHPEETKIDGSFNVIVVSLDEVVYQEDNLEAKYIVDIRMPENSLKYLQAFGDAVVGKHVLRNSTDHDVKIYSLSDADVFVQDTSLFVHRLSLEASGSSNLQVDIDYLKAASEDGLNVQVTGSADTTLFTSTLDISHLDVSVSGSSSLYATGVLTQTTSVATAASGSSDIKYDITGSCNQQTITATGSSDAFTSSLKCEKTEAIARSSSDIYASATKSFSATRSSSSDIYFVGSPVESMSGIYSIAATEPTHSVSKHPLPVYEPATIIYGNGDQGIYIAGDKNTILPNSGVNQNDLISLFAVVGLVVFIYCCFRNCCKKTNYEQLPMMVIMPNQQTQQYNSIPQYSAPPQLVVQNDGYQKQ</sequence>
<keyword evidence="4" id="KW-1185">Reference proteome</keyword>
<evidence type="ECO:0000313" key="4">
    <source>
        <dbReference type="Proteomes" id="UP000243217"/>
    </source>
</evidence>
<dbReference type="Gene3D" id="2.160.20.120">
    <property type="match status" value="1"/>
</dbReference>
<dbReference type="AlphaFoldDB" id="A0A1V9Z4M2"/>
<feature type="transmembrane region" description="Helical" evidence="1">
    <location>
        <begin position="348"/>
        <end position="365"/>
    </location>
</feature>
<dbReference type="Proteomes" id="UP000243217">
    <property type="component" value="Unassembled WGS sequence"/>
</dbReference>
<dbReference type="EMBL" id="JNBS01002289">
    <property type="protein sequence ID" value="OQR92958.1"/>
    <property type="molecule type" value="Genomic_DNA"/>
</dbReference>
<proteinExistence type="predicted"/>
<comment type="caution">
    <text evidence="3">The sequence shown here is derived from an EMBL/GenBank/DDBJ whole genome shotgun (WGS) entry which is preliminary data.</text>
</comment>
<evidence type="ECO:0000256" key="1">
    <source>
        <dbReference type="SAM" id="Phobius"/>
    </source>
</evidence>
<dbReference type="PANTHER" id="PTHR39200:SF1">
    <property type="entry name" value="AUTO-TRANSPORTER ADHESIN HEAD GIN DOMAIN-CONTAINING PROTEIN-RELATED"/>
    <property type="match status" value="1"/>
</dbReference>
<dbReference type="Pfam" id="PF10988">
    <property type="entry name" value="DUF2807"/>
    <property type="match status" value="1"/>
</dbReference>
<protein>
    <recommendedName>
        <fullName evidence="2">Putative auto-transporter adhesin head GIN domain-containing protein</fullName>
    </recommendedName>
</protein>
<gene>
    <name evidence="3" type="ORF">THRCLA_08583</name>
</gene>